<gene>
    <name evidence="1" type="ORF">A2975_00865</name>
</gene>
<dbReference type="EMBL" id="MGHL01000010">
    <property type="protein sequence ID" value="OGM69648.1"/>
    <property type="molecule type" value="Genomic_DNA"/>
</dbReference>
<accession>A0A1F8C273</accession>
<name>A0A1F8C273_9BACT</name>
<reference evidence="1 2" key="1">
    <citation type="journal article" date="2016" name="Nat. Commun.">
        <title>Thousands of microbial genomes shed light on interconnected biogeochemical processes in an aquifer system.</title>
        <authorList>
            <person name="Anantharaman K."/>
            <person name="Brown C.T."/>
            <person name="Hug L.A."/>
            <person name="Sharon I."/>
            <person name="Castelle C.J."/>
            <person name="Probst A.J."/>
            <person name="Thomas B.C."/>
            <person name="Singh A."/>
            <person name="Wilkins M.J."/>
            <person name="Karaoz U."/>
            <person name="Brodie E.L."/>
            <person name="Williams K.H."/>
            <person name="Hubbard S.S."/>
            <person name="Banfield J.F."/>
        </authorList>
    </citation>
    <scope>NUCLEOTIDE SEQUENCE [LARGE SCALE GENOMIC DNA]</scope>
</reference>
<proteinExistence type="predicted"/>
<comment type="caution">
    <text evidence="1">The sequence shown here is derived from an EMBL/GenBank/DDBJ whole genome shotgun (WGS) entry which is preliminary data.</text>
</comment>
<evidence type="ECO:0000313" key="1">
    <source>
        <dbReference type="EMBL" id="OGM69648.1"/>
    </source>
</evidence>
<sequence>MDVESQQKSEDRPGEIALGNTQISLADMPVVVDEGLVSHIDPTIYPSEFEVWQFKSHGEEYVYKIMKGRRQKELGTAHSAATQKKQLYEQLKKYFGDYLLGSHFIIGMDNNGKEKLVIIQPKFQGRIVRMDQFGKADSETSKVSRQVDKLVKKLSQAANDPQLTNFPGFVKDVDGNEMFSLGNMLASADGTVRIIDW</sequence>
<evidence type="ECO:0000313" key="2">
    <source>
        <dbReference type="Proteomes" id="UP000178429"/>
    </source>
</evidence>
<protein>
    <submittedName>
        <fullName evidence="1">Uncharacterized protein</fullName>
    </submittedName>
</protein>
<dbReference type="AlphaFoldDB" id="A0A1F8C273"/>
<organism evidence="1 2">
    <name type="scientific">Candidatus Woesebacteria bacterium RIFCSPLOWO2_01_FULL_44_14</name>
    <dbReference type="NCBI Taxonomy" id="1802525"/>
    <lineage>
        <taxon>Bacteria</taxon>
        <taxon>Candidatus Woeseibacteriota</taxon>
    </lineage>
</organism>
<dbReference type="Proteomes" id="UP000178429">
    <property type="component" value="Unassembled WGS sequence"/>
</dbReference>